<keyword evidence="3" id="KW-1185">Reference proteome</keyword>
<dbReference type="AlphaFoldDB" id="A0A3A8N886"/>
<proteinExistence type="predicted"/>
<feature type="region of interest" description="Disordered" evidence="1">
    <location>
        <begin position="1"/>
        <end position="36"/>
    </location>
</feature>
<sequence>MSPLPPGDGDGDPLEDLLRPLDDGPGPARRLSRKRSSALVQAALDAALQPEAPAPPSPRRKRPPVWLMAGAALVFTGAAAAAVWRFSAPSSVTPAVLTPHVPEPTRLATLEPVPLPAPAPSEPFVIEHPRPARPAITVRESSKPEDLLRQANGFRAAGKWKDAEALYLRVIRAEPSSLAGYVARVASGSLRLEHLGDARGALRQFQDAQRSQPGGMLDPEARHGEAEAYRALGDTAAEARALGAFIALHPDSPLSATARSRLRELSPR</sequence>
<reference evidence="3" key="1">
    <citation type="submission" date="2018-09" db="EMBL/GenBank/DDBJ databases">
        <authorList>
            <person name="Livingstone P.G."/>
            <person name="Whitworth D.E."/>
        </authorList>
    </citation>
    <scope>NUCLEOTIDE SEQUENCE [LARGE SCALE GENOMIC DNA]</scope>
    <source>
        <strain evidence="3">CA040B</strain>
    </source>
</reference>
<dbReference type="EMBL" id="RAWG01000128">
    <property type="protein sequence ID" value="RKH40568.1"/>
    <property type="molecule type" value="Genomic_DNA"/>
</dbReference>
<name>A0A3A8N886_9BACT</name>
<evidence type="ECO:0000256" key="1">
    <source>
        <dbReference type="SAM" id="MobiDB-lite"/>
    </source>
</evidence>
<dbReference type="Gene3D" id="1.25.40.10">
    <property type="entry name" value="Tetratricopeptide repeat domain"/>
    <property type="match status" value="1"/>
</dbReference>
<evidence type="ECO:0000313" key="3">
    <source>
        <dbReference type="Proteomes" id="UP000273405"/>
    </source>
</evidence>
<dbReference type="OrthoDB" id="5526568at2"/>
<dbReference type="RefSeq" id="WP_120626954.1">
    <property type="nucleotide sequence ID" value="NZ_RAWG01000128.1"/>
</dbReference>
<gene>
    <name evidence="2" type="ORF">D7X12_20430</name>
</gene>
<dbReference type="Pfam" id="PF13174">
    <property type="entry name" value="TPR_6"/>
    <property type="match status" value="1"/>
</dbReference>
<accession>A0A3A8N886</accession>
<dbReference type="InterPro" id="IPR011990">
    <property type="entry name" value="TPR-like_helical_dom_sf"/>
</dbReference>
<dbReference type="SUPFAM" id="SSF48452">
    <property type="entry name" value="TPR-like"/>
    <property type="match status" value="1"/>
</dbReference>
<dbReference type="InterPro" id="IPR019734">
    <property type="entry name" value="TPR_rpt"/>
</dbReference>
<dbReference type="Proteomes" id="UP000273405">
    <property type="component" value="Unassembled WGS sequence"/>
</dbReference>
<protein>
    <submittedName>
        <fullName evidence="2">Tetratricopeptide repeat protein</fullName>
    </submittedName>
</protein>
<evidence type="ECO:0000313" key="2">
    <source>
        <dbReference type="EMBL" id="RKH40568.1"/>
    </source>
</evidence>
<comment type="caution">
    <text evidence="2">The sequence shown here is derived from an EMBL/GenBank/DDBJ whole genome shotgun (WGS) entry which is preliminary data.</text>
</comment>
<organism evidence="2 3">
    <name type="scientific">Corallococcus sicarius</name>
    <dbReference type="NCBI Taxonomy" id="2316726"/>
    <lineage>
        <taxon>Bacteria</taxon>
        <taxon>Pseudomonadati</taxon>
        <taxon>Myxococcota</taxon>
        <taxon>Myxococcia</taxon>
        <taxon>Myxococcales</taxon>
        <taxon>Cystobacterineae</taxon>
        <taxon>Myxococcaceae</taxon>
        <taxon>Corallococcus</taxon>
    </lineage>
</organism>